<dbReference type="AlphaFoldDB" id="A0A6N2AFD5"/>
<evidence type="ECO:0000313" key="3">
    <source>
        <dbReference type="EMBL" id="TMW80390.1"/>
    </source>
</evidence>
<feature type="chain" id="PRO_5026774104" evidence="2">
    <location>
        <begin position="24"/>
        <end position="102"/>
    </location>
</feature>
<proteinExistence type="predicted"/>
<evidence type="ECO:0000256" key="1">
    <source>
        <dbReference type="SAM" id="MobiDB-lite"/>
    </source>
</evidence>
<feature type="signal peptide" evidence="2">
    <location>
        <begin position="1"/>
        <end position="23"/>
    </location>
</feature>
<dbReference type="EMBL" id="RXGB01060152">
    <property type="protein sequence ID" value="TMW80390.1"/>
    <property type="molecule type" value="Genomic_DNA"/>
</dbReference>
<reference evidence="3" key="1">
    <citation type="submission" date="2019-05" db="EMBL/GenBank/DDBJ databases">
        <title>The de novo reference genome and transcriptome assemblies of the wild tomato species Solanum chilense.</title>
        <authorList>
            <person name="Stam R."/>
            <person name="Nosenko T."/>
            <person name="Hoerger A.C."/>
            <person name="Stephan W."/>
            <person name="Seidel M.A."/>
            <person name="Kuhn J.M.M."/>
            <person name="Haberer G."/>
            <person name="Tellier A."/>
        </authorList>
    </citation>
    <scope>NUCLEOTIDE SEQUENCE</scope>
    <source>
        <tissue evidence="3">Mature leaves</tissue>
    </source>
</reference>
<feature type="region of interest" description="Disordered" evidence="1">
    <location>
        <begin position="27"/>
        <end position="102"/>
    </location>
</feature>
<sequence length="102" mass="10521">MRIIIAPFFVLVLLLSRIETNEAANLKKFPAPSPLPGRSPAPSPQPGSGVTGKNVVGPKKVSSAPSPLPSTSKKVSSAPSPLPSTSKQNNVPSVPKKSTTRA</sequence>
<name>A0A6N2AFD5_SOLCI</name>
<accession>A0A6N2AFD5</accession>
<comment type="caution">
    <text evidence="3">The sequence shown here is derived from an EMBL/GenBank/DDBJ whole genome shotgun (WGS) entry which is preliminary data.</text>
</comment>
<protein>
    <submittedName>
        <fullName evidence="3">Uncharacterized protein</fullName>
    </submittedName>
</protein>
<keyword evidence="2" id="KW-0732">Signal</keyword>
<feature type="compositionally biased region" description="Pro residues" evidence="1">
    <location>
        <begin position="31"/>
        <end position="45"/>
    </location>
</feature>
<gene>
    <name evidence="3" type="ORF">EJD97_020561</name>
</gene>
<evidence type="ECO:0000256" key="2">
    <source>
        <dbReference type="SAM" id="SignalP"/>
    </source>
</evidence>
<feature type="compositionally biased region" description="Polar residues" evidence="1">
    <location>
        <begin position="63"/>
        <end position="92"/>
    </location>
</feature>
<organism evidence="3">
    <name type="scientific">Solanum chilense</name>
    <name type="common">Tomato</name>
    <name type="synonym">Lycopersicon chilense</name>
    <dbReference type="NCBI Taxonomy" id="4083"/>
    <lineage>
        <taxon>Eukaryota</taxon>
        <taxon>Viridiplantae</taxon>
        <taxon>Streptophyta</taxon>
        <taxon>Embryophyta</taxon>
        <taxon>Tracheophyta</taxon>
        <taxon>Spermatophyta</taxon>
        <taxon>Magnoliopsida</taxon>
        <taxon>eudicotyledons</taxon>
        <taxon>Gunneridae</taxon>
        <taxon>Pentapetalae</taxon>
        <taxon>asterids</taxon>
        <taxon>lamiids</taxon>
        <taxon>Solanales</taxon>
        <taxon>Solanaceae</taxon>
        <taxon>Solanoideae</taxon>
        <taxon>Solaneae</taxon>
        <taxon>Solanum</taxon>
        <taxon>Solanum subgen. Lycopersicon</taxon>
    </lineage>
</organism>